<evidence type="ECO:0000256" key="2">
    <source>
        <dbReference type="ARBA" id="ARBA00012438"/>
    </source>
</evidence>
<dbReference type="SMART" id="SM00387">
    <property type="entry name" value="HATPase_c"/>
    <property type="match status" value="1"/>
</dbReference>
<evidence type="ECO:0000256" key="6">
    <source>
        <dbReference type="ARBA" id="ARBA00022777"/>
    </source>
</evidence>
<dbReference type="AlphaFoldDB" id="A0AB39X8I9"/>
<dbReference type="InterPro" id="IPR005467">
    <property type="entry name" value="His_kinase_dom"/>
</dbReference>
<keyword evidence="5" id="KW-0547">Nucleotide-binding</keyword>
<dbReference type="RefSeq" id="WP_369742909.1">
    <property type="nucleotide sequence ID" value="NZ_CP165718.1"/>
</dbReference>
<dbReference type="SMART" id="SM00388">
    <property type="entry name" value="HisKA"/>
    <property type="match status" value="1"/>
</dbReference>
<name>A0AB39X8I9_9GAMM</name>
<dbReference type="Gene3D" id="3.30.565.10">
    <property type="entry name" value="Histidine kinase-like ATPase, C-terminal domain"/>
    <property type="match status" value="1"/>
</dbReference>
<dbReference type="PROSITE" id="PS50109">
    <property type="entry name" value="HIS_KIN"/>
    <property type="match status" value="1"/>
</dbReference>
<dbReference type="SUPFAM" id="SSF47384">
    <property type="entry name" value="Homodimeric domain of signal transducing histidine kinase"/>
    <property type="match status" value="1"/>
</dbReference>
<keyword evidence="3" id="KW-0597">Phosphoprotein</keyword>
<keyword evidence="7" id="KW-0067">ATP-binding</keyword>
<sequence length="442" mass="48859">MTKRYTWLARWWRKSGDNLQRVLTFYVMLPLLALSGIAIGVGLERAAEFQNERLRDDLELVGRAIRIPISNAMVRQDLDTVQASLDAVFQIGRVYGASVYNTDGALIASAGITERDLTQSLVAEQVILTGEAQDSYREVAGRDVFSQFVPIQDNGGQIIGFMQLNRRAQDFDNAFADLAQVAWGTWLVLAIATIGILVFGHYRGVGRYLEQKLEQQRRDQEKMVAIGQVASGVAHELGAPLTVIDARAKKLARLHTEPESQRQLKAIRGQVQRLTKIVQQLLDFTRTPITAKRQVVLADVINQAYQAVSYEQPEPPIRFSLPAAAESIRATIDVQRFELALVNIFRNAMQAATSQVSVVIEKGNQQVLVRVRDDGAGLPQQLQHDDLLQPFTTTKQVGKGTGLGLALVSYIMADHQGQVRLRNHPTGGCEVVLTLPTGATDV</sequence>
<dbReference type="PRINTS" id="PR00344">
    <property type="entry name" value="BCTRLSENSOR"/>
</dbReference>
<dbReference type="PANTHER" id="PTHR43065">
    <property type="entry name" value="SENSOR HISTIDINE KINASE"/>
    <property type="match status" value="1"/>
</dbReference>
<keyword evidence="6 11" id="KW-0418">Kinase</keyword>
<dbReference type="InterPro" id="IPR036890">
    <property type="entry name" value="HATPase_C_sf"/>
</dbReference>
<dbReference type="Pfam" id="PF02518">
    <property type="entry name" value="HATPase_c"/>
    <property type="match status" value="1"/>
</dbReference>
<evidence type="ECO:0000313" key="11">
    <source>
        <dbReference type="EMBL" id="XDV09501.1"/>
    </source>
</evidence>
<evidence type="ECO:0000256" key="4">
    <source>
        <dbReference type="ARBA" id="ARBA00022679"/>
    </source>
</evidence>
<evidence type="ECO:0000256" key="7">
    <source>
        <dbReference type="ARBA" id="ARBA00022840"/>
    </source>
</evidence>
<dbReference type="Gene3D" id="1.10.287.130">
    <property type="match status" value="1"/>
</dbReference>
<dbReference type="InterPro" id="IPR036097">
    <property type="entry name" value="HisK_dim/P_sf"/>
</dbReference>
<feature type="domain" description="Histidine kinase" evidence="10">
    <location>
        <begin position="232"/>
        <end position="439"/>
    </location>
</feature>
<dbReference type="GO" id="GO:0000155">
    <property type="term" value="F:phosphorelay sensor kinase activity"/>
    <property type="evidence" value="ECO:0007669"/>
    <property type="project" value="InterPro"/>
</dbReference>
<organism evidence="11">
    <name type="scientific">Pseudidiomarina sp. PP-1MA</name>
    <dbReference type="NCBI Taxonomy" id="3237706"/>
    <lineage>
        <taxon>Bacteria</taxon>
        <taxon>Pseudomonadati</taxon>
        <taxon>Pseudomonadota</taxon>
        <taxon>Gammaproteobacteria</taxon>
        <taxon>Alteromonadales</taxon>
        <taxon>Idiomarinaceae</taxon>
        <taxon>Pseudidiomarina</taxon>
    </lineage>
</organism>
<dbReference type="InterPro" id="IPR003661">
    <property type="entry name" value="HisK_dim/P_dom"/>
</dbReference>
<keyword evidence="9" id="KW-0472">Membrane</keyword>
<dbReference type="Gene3D" id="3.30.450.290">
    <property type="match status" value="1"/>
</dbReference>
<dbReference type="SUPFAM" id="SSF55874">
    <property type="entry name" value="ATPase domain of HSP90 chaperone/DNA topoisomerase II/histidine kinase"/>
    <property type="match status" value="1"/>
</dbReference>
<keyword evidence="4" id="KW-0808">Transferase</keyword>
<dbReference type="PANTHER" id="PTHR43065:SF10">
    <property type="entry name" value="PEROXIDE STRESS-ACTIVATED HISTIDINE KINASE MAK3"/>
    <property type="match status" value="1"/>
</dbReference>
<dbReference type="InterPro" id="IPR004358">
    <property type="entry name" value="Sig_transdc_His_kin-like_C"/>
</dbReference>
<dbReference type="EC" id="2.7.13.3" evidence="2"/>
<dbReference type="InterPro" id="IPR003594">
    <property type="entry name" value="HATPase_dom"/>
</dbReference>
<evidence type="ECO:0000256" key="9">
    <source>
        <dbReference type="SAM" id="Phobius"/>
    </source>
</evidence>
<evidence type="ECO:0000259" key="10">
    <source>
        <dbReference type="PROSITE" id="PS50109"/>
    </source>
</evidence>
<dbReference type="EMBL" id="CP165718">
    <property type="protein sequence ID" value="XDV09501.1"/>
    <property type="molecule type" value="Genomic_DNA"/>
</dbReference>
<keyword evidence="8" id="KW-0902">Two-component regulatory system</keyword>
<dbReference type="CDD" id="cd00082">
    <property type="entry name" value="HisKA"/>
    <property type="match status" value="1"/>
</dbReference>
<feature type="transmembrane region" description="Helical" evidence="9">
    <location>
        <begin position="181"/>
        <end position="202"/>
    </location>
</feature>
<comment type="catalytic activity">
    <reaction evidence="1">
        <text>ATP + protein L-histidine = ADP + protein N-phospho-L-histidine.</text>
        <dbReference type="EC" id="2.7.13.3"/>
    </reaction>
</comment>
<reference evidence="11" key="1">
    <citation type="submission" date="2024-07" db="EMBL/GenBank/DDBJ databases">
        <title>Whole genome sequence of bacterial strains from algal surface.</title>
        <authorList>
            <person name="Kumar P."/>
        </authorList>
    </citation>
    <scope>NUCLEOTIDE SEQUENCE</scope>
    <source>
        <strain evidence="11">PP-1MA</strain>
    </source>
</reference>
<proteinExistence type="predicted"/>
<evidence type="ECO:0000256" key="8">
    <source>
        <dbReference type="ARBA" id="ARBA00023012"/>
    </source>
</evidence>
<accession>A0AB39X8I9</accession>
<dbReference type="GO" id="GO:0005524">
    <property type="term" value="F:ATP binding"/>
    <property type="evidence" value="ECO:0007669"/>
    <property type="project" value="UniProtKB-KW"/>
</dbReference>
<feature type="transmembrane region" description="Helical" evidence="9">
    <location>
        <begin position="21"/>
        <end position="43"/>
    </location>
</feature>
<evidence type="ECO:0000256" key="5">
    <source>
        <dbReference type="ARBA" id="ARBA00022741"/>
    </source>
</evidence>
<dbReference type="Pfam" id="PF00512">
    <property type="entry name" value="HisKA"/>
    <property type="match status" value="1"/>
</dbReference>
<keyword evidence="9" id="KW-0812">Transmembrane</keyword>
<gene>
    <name evidence="11" type="ORF">AB8S08_12210</name>
</gene>
<keyword evidence="9" id="KW-1133">Transmembrane helix</keyword>
<protein>
    <recommendedName>
        <fullName evidence="2">histidine kinase</fullName>
        <ecNumber evidence="2">2.7.13.3</ecNumber>
    </recommendedName>
</protein>
<evidence type="ECO:0000256" key="3">
    <source>
        <dbReference type="ARBA" id="ARBA00022553"/>
    </source>
</evidence>
<evidence type="ECO:0000256" key="1">
    <source>
        <dbReference type="ARBA" id="ARBA00000085"/>
    </source>
</evidence>